<dbReference type="InterPro" id="IPR036787">
    <property type="entry name" value="T_IF-3_N_sf"/>
</dbReference>
<feature type="domain" description="Translation initiation factor 3 N-terminal" evidence="9">
    <location>
        <begin position="11"/>
        <end position="79"/>
    </location>
</feature>
<evidence type="ECO:0000259" key="9">
    <source>
        <dbReference type="Pfam" id="PF05198"/>
    </source>
</evidence>
<evidence type="ECO:0000256" key="1">
    <source>
        <dbReference type="ARBA" id="ARBA00005439"/>
    </source>
</evidence>
<comment type="caution">
    <text evidence="10">The sequence shown here is derived from an EMBL/GenBank/DDBJ whole genome shotgun (WGS) entry which is preliminary data.</text>
</comment>
<dbReference type="Gene3D" id="3.10.20.80">
    <property type="entry name" value="Translation initiation factor 3 (IF-3), N-terminal domain"/>
    <property type="match status" value="1"/>
</dbReference>
<dbReference type="FunFam" id="3.10.20.80:FF:000001">
    <property type="entry name" value="Translation initiation factor IF-3"/>
    <property type="match status" value="1"/>
</dbReference>
<dbReference type="PANTHER" id="PTHR10938:SF0">
    <property type="entry name" value="TRANSLATION INITIATION FACTOR IF-3, MITOCHONDRIAL"/>
    <property type="match status" value="1"/>
</dbReference>
<dbReference type="NCBIfam" id="TIGR00168">
    <property type="entry name" value="infC"/>
    <property type="match status" value="1"/>
</dbReference>
<dbReference type="InterPro" id="IPR019814">
    <property type="entry name" value="Translation_initiation_fac_3_N"/>
</dbReference>
<reference evidence="10 11" key="1">
    <citation type="journal article" date="2014" name="Mol. Biol. Evol.">
        <title>Massive expansion of Ubiquitination-related gene families within the Chlamydiae.</title>
        <authorList>
            <person name="Domman D."/>
            <person name="Collingro A."/>
            <person name="Lagkouvardos I."/>
            <person name="Gehre L."/>
            <person name="Weinmaier T."/>
            <person name="Rattei T."/>
            <person name="Subtil A."/>
            <person name="Horn M."/>
        </authorList>
    </citation>
    <scope>NUCLEOTIDE SEQUENCE [LARGE SCALE GENOMIC DNA]</scope>
    <source>
        <strain evidence="10 11">OEW1</strain>
    </source>
</reference>
<dbReference type="InterPro" id="IPR019815">
    <property type="entry name" value="Translation_initiation_fac_3_C"/>
</dbReference>
<dbReference type="GO" id="GO:0003743">
    <property type="term" value="F:translation initiation factor activity"/>
    <property type="evidence" value="ECO:0007669"/>
    <property type="project" value="UniProtKB-UniRule"/>
</dbReference>
<dbReference type="FunFam" id="3.30.110.10:FF:000001">
    <property type="entry name" value="Translation initiation factor IF-3"/>
    <property type="match status" value="1"/>
</dbReference>
<dbReference type="InterPro" id="IPR019813">
    <property type="entry name" value="Translation_initiation_fac3_CS"/>
</dbReference>
<accession>A0A0C1EP47</accession>
<evidence type="ECO:0000256" key="3">
    <source>
        <dbReference type="ARBA" id="ARBA00022917"/>
    </source>
</evidence>
<proteinExistence type="inferred from homology"/>
<evidence type="ECO:0000256" key="6">
    <source>
        <dbReference type="RuleBase" id="RU000646"/>
    </source>
</evidence>
<keyword evidence="3 4" id="KW-0648">Protein biosynthesis</keyword>
<dbReference type="EMBL" id="JSAM01000045">
    <property type="protein sequence ID" value="KIA78059.1"/>
    <property type="molecule type" value="Genomic_DNA"/>
</dbReference>
<dbReference type="GO" id="GO:0016020">
    <property type="term" value="C:membrane"/>
    <property type="evidence" value="ECO:0007669"/>
    <property type="project" value="TreeGrafter"/>
</dbReference>
<sequence>MRSLRVGLKANREIRAPKVRVISQTGEQIGIISIQEALARAEEAGLDLVEIVPGSSPPVCKIMNYGKFRYDQTKREKENKKAQHQIRVKEIKIKPNIDENDLNTKLRHARDFIQKGNKVKITCTFRGREMMHPEIGEKLVQKLCDELDEIAIPEAPMKMFGRILNVVLAPGSKKKKETPKRSSSPEDADSTEQQPN</sequence>
<dbReference type="AlphaFoldDB" id="A0A0C1EP47"/>
<dbReference type="PATRIC" id="fig|83552.4.peg.753"/>
<comment type="similarity">
    <text evidence="1 4 6">Belongs to the IF-3 family.</text>
</comment>
<evidence type="ECO:0000259" key="8">
    <source>
        <dbReference type="Pfam" id="PF00707"/>
    </source>
</evidence>
<comment type="function">
    <text evidence="4 6">IF-3 binds to the 30S ribosomal subunit and shifts the equilibrium between 70S ribosomes and their 50S and 30S subunits in favor of the free subunits, thus enhancing the availability of 30S subunits on which protein synthesis initiation begins.</text>
</comment>
<dbReference type="GO" id="GO:0005829">
    <property type="term" value="C:cytosol"/>
    <property type="evidence" value="ECO:0007669"/>
    <property type="project" value="TreeGrafter"/>
</dbReference>
<evidence type="ECO:0000256" key="5">
    <source>
        <dbReference type="NCBIfam" id="TIGR00168"/>
    </source>
</evidence>
<dbReference type="Pfam" id="PF00707">
    <property type="entry name" value="IF3_C"/>
    <property type="match status" value="1"/>
</dbReference>
<evidence type="ECO:0000256" key="7">
    <source>
        <dbReference type="SAM" id="MobiDB-lite"/>
    </source>
</evidence>
<feature type="domain" description="Translation initiation factor 3 C-terminal" evidence="8">
    <location>
        <begin position="86"/>
        <end position="170"/>
    </location>
</feature>
<evidence type="ECO:0000256" key="4">
    <source>
        <dbReference type="HAMAP-Rule" id="MF_00080"/>
    </source>
</evidence>
<dbReference type="InterPro" id="IPR001288">
    <property type="entry name" value="Translation_initiation_fac_3"/>
</dbReference>
<dbReference type="Proteomes" id="UP000031307">
    <property type="component" value="Unassembled WGS sequence"/>
</dbReference>
<dbReference type="InterPro" id="IPR036788">
    <property type="entry name" value="T_IF-3_C_sf"/>
</dbReference>
<keyword evidence="2 4" id="KW-0396">Initiation factor</keyword>
<dbReference type="SUPFAM" id="SSF54364">
    <property type="entry name" value="Translation initiation factor IF3, N-terminal domain"/>
    <property type="match status" value="1"/>
</dbReference>
<dbReference type="GO" id="GO:0032790">
    <property type="term" value="P:ribosome disassembly"/>
    <property type="evidence" value="ECO:0007669"/>
    <property type="project" value="TreeGrafter"/>
</dbReference>
<dbReference type="SUPFAM" id="SSF55200">
    <property type="entry name" value="Translation initiation factor IF3, C-terminal domain"/>
    <property type="match status" value="1"/>
</dbReference>
<comment type="subunit">
    <text evidence="4 6">Monomer.</text>
</comment>
<gene>
    <name evidence="4 10" type="primary">infC</name>
    <name evidence="10" type="ORF">DB43_FA00050</name>
</gene>
<organism evidence="10 11">
    <name type="scientific">Parachlamydia acanthamoebae</name>
    <dbReference type="NCBI Taxonomy" id="83552"/>
    <lineage>
        <taxon>Bacteria</taxon>
        <taxon>Pseudomonadati</taxon>
        <taxon>Chlamydiota</taxon>
        <taxon>Chlamydiia</taxon>
        <taxon>Parachlamydiales</taxon>
        <taxon>Parachlamydiaceae</taxon>
        <taxon>Parachlamydia</taxon>
    </lineage>
</organism>
<dbReference type="HAMAP" id="MF_00080">
    <property type="entry name" value="IF_3"/>
    <property type="match status" value="1"/>
</dbReference>
<dbReference type="GO" id="GO:0043022">
    <property type="term" value="F:ribosome binding"/>
    <property type="evidence" value="ECO:0007669"/>
    <property type="project" value="UniProtKB-ARBA"/>
</dbReference>
<dbReference type="Pfam" id="PF05198">
    <property type="entry name" value="IF3_N"/>
    <property type="match status" value="1"/>
</dbReference>
<comment type="subcellular location">
    <subcellularLocation>
        <location evidence="4 6">Cytoplasm</location>
    </subcellularLocation>
</comment>
<protein>
    <recommendedName>
        <fullName evidence="4 5">Translation initiation factor IF-3</fullName>
    </recommendedName>
</protein>
<evidence type="ECO:0000313" key="11">
    <source>
        <dbReference type="Proteomes" id="UP000031307"/>
    </source>
</evidence>
<dbReference type="PROSITE" id="PS00938">
    <property type="entry name" value="IF3"/>
    <property type="match status" value="1"/>
</dbReference>
<evidence type="ECO:0000256" key="2">
    <source>
        <dbReference type="ARBA" id="ARBA00022540"/>
    </source>
</evidence>
<keyword evidence="4" id="KW-0963">Cytoplasm</keyword>
<dbReference type="PANTHER" id="PTHR10938">
    <property type="entry name" value="TRANSLATION INITIATION FACTOR IF-3"/>
    <property type="match status" value="1"/>
</dbReference>
<dbReference type="Gene3D" id="3.30.110.10">
    <property type="entry name" value="Translation initiation factor 3 (IF-3), C-terminal domain"/>
    <property type="match status" value="1"/>
</dbReference>
<feature type="region of interest" description="Disordered" evidence="7">
    <location>
        <begin position="168"/>
        <end position="196"/>
    </location>
</feature>
<name>A0A0C1EP47_9BACT</name>
<evidence type="ECO:0000313" key="10">
    <source>
        <dbReference type="EMBL" id="KIA78059.1"/>
    </source>
</evidence>